<dbReference type="STRING" id="445709.ABW99_19570"/>
<dbReference type="Pfam" id="PF13371">
    <property type="entry name" value="TPR_9"/>
    <property type="match status" value="1"/>
</dbReference>
<evidence type="ECO:0000313" key="4">
    <source>
        <dbReference type="Proteomes" id="UP000036700"/>
    </source>
</evidence>
<dbReference type="KEGG" id="ptx:ABW99_19570"/>
<dbReference type="Pfam" id="PF13369">
    <property type="entry name" value="Transglut_core2"/>
    <property type="match status" value="1"/>
</dbReference>
<comment type="similarity">
    <text evidence="1">Belongs to the UPF0162 family.</text>
</comment>
<organism evidence="3 4">
    <name type="scientific">Pandoraea thiooxydans</name>
    <dbReference type="NCBI Taxonomy" id="445709"/>
    <lineage>
        <taxon>Bacteria</taxon>
        <taxon>Pseudomonadati</taxon>
        <taxon>Pseudomonadota</taxon>
        <taxon>Betaproteobacteria</taxon>
        <taxon>Burkholderiales</taxon>
        <taxon>Burkholderiaceae</taxon>
        <taxon>Pandoraea</taxon>
    </lineage>
</organism>
<gene>
    <name evidence="3" type="ORF">ABW99_19570</name>
</gene>
<dbReference type="PANTHER" id="PTHR31350:SF21">
    <property type="entry name" value="F-BOX ONLY PROTEIN 21"/>
    <property type="match status" value="1"/>
</dbReference>
<dbReference type="InterPro" id="IPR032698">
    <property type="entry name" value="SirB1_N"/>
</dbReference>
<protein>
    <submittedName>
        <fullName evidence="3">Transglutaminase</fullName>
    </submittedName>
</protein>
<dbReference type="EMBL" id="CP011568">
    <property type="protein sequence ID" value="AKJ70081.1"/>
    <property type="molecule type" value="Genomic_DNA"/>
</dbReference>
<reference evidence="4" key="1">
    <citation type="submission" date="2015-06" db="EMBL/GenBank/DDBJ databases">
        <authorList>
            <person name="Lim Y.L."/>
            <person name="Ee R."/>
            <person name="Yong D."/>
            <person name="How K.Y."/>
            <person name="Yin W.F."/>
            <person name="Chan K.G."/>
        </authorList>
    </citation>
    <scope>NUCLEOTIDE SEQUENCE [LARGE SCALE GENOMIC DNA]</scope>
    <source>
        <strain evidence="4">DSM 25325</strain>
    </source>
</reference>
<feature type="domain" description="Protein SirB1 N-terminal" evidence="2">
    <location>
        <begin position="40"/>
        <end position="203"/>
    </location>
</feature>
<dbReference type="Proteomes" id="UP000036700">
    <property type="component" value="Chromosome"/>
</dbReference>
<dbReference type="RefSeq" id="WP_047215994.1">
    <property type="nucleotide sequence ID" value="NZ_CP011568.3"/>
</dbReference>
<dbReference type="PANTHER" id="PTHR31350">
    <property type="entry name" value="SI:DKEY-261L7.2"/>
    <property type="match status" value="1"/>
</dbReference>
<evidence type="ECO:0000256" key="1">
    <source>
        <dbReference type="ARBA" id="ARBA00007100"/>
    </source>
</evidence>
<dbReference type="PATRIC" id="fig|445709.3.peg.4108"/>
<keyword evidence="4" id="KW-1185">Reference proteome</keyword>
<dbReference type="OrthoDB" id="232498at2"/>
<dbReference type="AlphaFoldDB" id="A0A0G3EZC4"/>
<evidence type="ECO:0000259" key="2">
    <source>
        <dbReference type="Pfam" id="PF13369"/>
    </source>
</evidence>
<accession>A0A0G3EZC4</accession>
<sequence length="287" mass="32312">MSRMLEYFATLVADDASLPLTEAAVALAQDAYPDLDIQGVLAEIDKLAMRVMQRVPADAGALQKLQLLDHFFFRELGFAGNQNDFYHPDNSYLNIALQTRRGIPISLAVLYMEIGQQMGLPLRGLSFPGHFLLRLSVPGGDVVIDPLTGQSLSPTRLLELVEPYLSHYRAEAEQSGQDLALWALLRPFLEPASPREILARMLRNLKVIYTQNERWERLLAVQERMVLVLPHAVDERRDRGLAYARLHHVRQAQDDLQYYLQKQPDASDAQAIRETLADLDKLGGAAD</sequence>
<name>A0A0G3EZC4_9BURK</name>
<proteinExistence type="inferred from homology"/>
<evidence type="ECO:0000313" key="3">
    <source>
        <dbReference type="EMBL" id="AKJ70081.1"/>
    </source>
</evidence>